<keyword evidence="2 6" id="KW-0812">Transmembrane</keyword>
<keyword evidence="4 6" id="KW-0472">Membrane</keyword>
<feature type="transmembrane region" description="Helical" evidence="6">
    <location>
        <begin position="30"/>
        <end position="49"/>
    </location>
</feature>
<comment type="subcellular location">
    <subcellularLocation>
        <location evidence="1">Membrane</location>
        <topology evidence="1">Multi-pass membrane protein</topology>
    </subcellularLocation>
</comment>
<evidence type="ECO:0000256" key="3">
    <source>
        <dbReference type="ARBA" id="ARBA00022989"/>
    </source>
</evidence>
<gene>
    <name evidence="8" type="ORF">OSB1V03_LOCUS19294</name>
</gene>
<feature type="non-terminal residue" evidence="8">
    <location>
        <position position="126"/>
    </location>
</feature>
<dbReference type="EMBL" id="CAJPIZ010027881">
    <property type="protein sequence ID" value="CAG2119345.1"/>
    <property type="molecule type" value="Genomic_DNA"/>
</dbReference>
<dbReference type="Proteomes" id="UP000759131">
    <property type="component" value="Unassembled WGS sequence"/>
</dbReference>
<dbReference type="PANTHER" id="PTHR46346">
    <property type="entry name" value="PHOSPHATIDYLINOSITOL N-ACETYLGLUCOSAMINYLTRANSFERASE SUBUNIT P"/>
    <property type="match status" value="1"/>
</dbReference>
<evidence type="ECO:0000313" key="8">
    <source>
        <dbReference type="EMBL" id="CAD7642767.1"/>
    </source>
</evidence>
<dbReference type="OrthoDB" id="690928at2759"/>
<dbReference type="Pfam" id="PF08510">
    <property type="entry name" value="PIG-P"/>
    <property type="match status" value="1"/>
</dbReference>
<organism evidence="8">
    <name type="scientific">Medioppia subpectinata</name>
    <dbReference type="NCBI Taxonomy" id="1979941"/>
    <lineage>
        <taxon>Eukaryota</taxon>
        <taxon>Metazoa</taxon>
        <taxon>Ecdysozoa</taxon>
        <taxon>Arthropoda</taxon>
        <taxon>Chelicerata</taxon>
        <taxon>Arachnida</taxon>
        <taxon>Acari</taxon>
        <taxon>Acariformes</taxon>
        <taxon>Sarcoptiformes</taxon>
        <taxon>Oribatida</taxon>
        <taxon>Brachypylina</taxon>
        <taxon>Oppioidea</taxon>
        <taxon>Oppiidae</taxon>
        <taxon>Medioppia</taxon>
    </lineage>
</organism>
<evidence type="ECO:0000256" key="4">
    <source>
        <dbReference type="ARBA" id="ARBA00023136"/>
    </source>
</evidence>
<evidence type="ECO:0000256" key="5">
    <source>
        <dbReference type="SAM" id="MobiDB-lite"/>
    </source>
</evidence>
<keyword evidence="3 6" id="KW-1133">Transmembrane helix</keyword>
<name>A0A7R9LJN2_9ACAR</name>
<reference evidence="8" key="1">
    <citation type="submission" date="2020-11" db="EMBL/GenBank/DDBJ databases">
        <authorList>
            <person name="Tran Van P."/>
        </authorList>
    </citation>
    <scope>NUCLEOTIDE SEQUENCE</scope>
</reference>
<feature type="region of interest" description="Disordered" evidence="5">
    <location>
        <begin position="1"/>
        <end position="21"/>
    </location>
</feature>
<proteinExistence type="predicted"/>
<feature type="domain" description="PIG-P" evidence="7">
    <location>
        <begin position="28"/>
        <end position="114"/>
    </location>
</feature>
<evidence type="ECO:0000256" key="1">
    <source>
        <dbReference type="ARBA" id="ARBA00004141"/>
    </source>
</evidence>
<keyword evidence="9" id="KW-1185">Reference proteome</keyword>
<dbReference type="GO" id="GO:0016020">
    <property type="term" value="C:membrane"/>
    <property type="evidence" value="ECO:0007669"/>
    <property type="project" value="UniProtKB-SubCell"/>
</dbReference>
<dbReference type="EMBL" id="OC882456">
    <property type="protein sequence ID" value="CAD7642767.1"/>
    <property type="molecule type" value="Genomic_DNA"/>
</dbReference>
<evidence type="ECO:0000313" key="9">
    <source>
        <dbReference type="Proteomes" id="UP000759131"/>
    </source>
</evidence>
<dbReference type="PANTHER" id="PTHR46346:SF1">
    <property type="entry name" value="PHOSPHATIDYLINOSITOL N-ACETYLGLUCOSAMINYLTRANSFERASE SUBUNIT P"/>
    <property type="match status" value="1"/>
</dbReference>
<feature type="compositionally biased region" description="Polar residues" evidence="5">
    <location>
        <begin position="1"/>
        <end position="14"/>
    </location>
</feature>
<protein>
    <recommendedName>
        <fullName evidence="7">PIG-P domain-containing protein</fullName>
    </recommendedName>
</protein>
<evidence type="ECO:0000256" key="6">
    <source>
        <dbReference type="SAM" id="Phobius"/>
    </source>
</evidence>
<evidence type="ECO:0000259" key="7">
    <source>
        <dbReference type="Pfam" id="PF08510"/>
    </source>
</evidence>
<dbReference type="InterPro" id="IPR013717">
    <property type="entry name" value="PIG-P"/>
</dbReference>
<dbReference type="InterPro" id="IPR052263">
    <property type="entry name" value="GPI_Anchor_Biosynth"/>
</dbReference>
<dbReference type="AlphaFoldDB" id="A0A7R9LJN2"/>
<evidence type="ECO:0000256" key="2">
    <source>
        <dbReference type="ARBA" id="ARBA00022692"/>
    </source>
</evidence>
<accession>A0A7R9LJN2</accession>
<dbReference type="GO" id="GO:0005783">
    <property type="term" value="C:endoplasmic reticulum"/>
    <property type="evidence" value="ECO:0007669"/>
    <property type="project" value="TreeGrafter"/>
</dbReference>
<dbReference type="GO" id="GO:0006506">
    <property type="term" value="P:GPI anchor biosynthetic process"/>
    <property type="evidence" value="ECO:0007669"/>
    <property type="project" value="TreeGrafter"/>
</dbReference>
<feature type="transmembrane region" description="Helical" evidence="6">
    <location>
        <begin position="69"/>
        <end position="93"/>
    </location>
</feature>
<sequence length="126" mass="14120">MEANTSGQFGQQLGPSDRWPNPSPNTGRCIYGFVLFLVAIVMLLLYFLYAMTAREVQQSIGLTYFERKYWSIALPTNILVSLLVLTACLYPSINYLSTPSLNHCNTIFDSNTTQPLVNTSQDITSK</sequence>